<dbReference type="InterPro" id="IPR024344">
    <property type="entry name" value="MDMPI_metal-binding"/>
</dbReference>
<dbReference type="Gene3D" id="1.20.120.450">
    <property type="entry name" value="dinb family like domain"/>
    <property type="match status" value="1"/>
</dbReference>
<name>A0A1I1J5R4_9ACTN</name>
<dbReference type="InterPro" id="IPR034660">
    <property type="entry name" value="DinB/YfiT-like"/>
</dbReference>
<reference evidence="3" key="1">
    <citation type="submission" date="2016-10" db="EMBL/GenBank/DDBJ databases">
        <authorList>
            <person name="Varghese N."/>
            <person name="Submissions S."/>
        </authorList>
    </citation>
    <scope>NUCLEOTIDE SEQUENCE [LARGE SCALE GENOMIC DNA]</scope>
    <source>
        <strain evidence="3">DSM 45962</strain>
    </source>
</reference>
<sequence length="186" mass="19904">MSALERFDRVTGRFTEVVAGVPDWAAPAPVEGWTAADVVGHLVDWLPGLLAADDVVLAVERTGDPAHDWARHTTAVRALLASPRAAEPFTHPHLGTLPLADAVDRFWTTDVFLHTWDLAAASGQDAGLDQAECAQLLAGMEPMDEVLRASGQYGPEVEVPADAPAVDRLMGFVGRDPAWRPAPRTA</sequence>
<dbReference type="Proteomes" id="UP000199022">
    <property type="component" value="Unassembled WGS sequence"/>
</dbReference>
<proteinExistence type="predicted"/>
<dbReference type="SUPFAM" id="SSF109854">
    <property type="entry name" value="DinB/YfiT-like putative metalloenzymes"/>
    <property type="match status" value="1"/>
</dbReference>
<gene>
    <name evidence="2" type="ORF">SAMN05661030_0962</name>
</gene>
<feature type="domain" description="Mycothiol-dependent maleylpyruvate isomerase metal-binding" evidence="1">
    <location>
        <begin position="9"/>
        <end position="119"/>
    </location>
</feature>
<evidence type="ECO:0000313" key="3">
    <source>
        <dbReference type="Proteomes" id="UP000199022"/>
    </source>
</evidence>
<evidence type="ECO:0000259" key="1">
    <source>
        <dbReference type="Pfam" id="PF11716"/>
    </source>
</evidence>
<protein>
    <submittedName>
        <fullName evidence="2">TIGR03086 family protein</fullName>
    </submittedName>
</protein>
<dbReference type="Pfam" id="PF11716">
    <property type="entry name" value="MDMPI_N"/>
    <property type="match status" value="1"/>
</dbReference>
<dbReference type="EMBL" id="FOMD01000001">
    <property type="protein sequence ID" value="SFC43806.1"/>
    <property type="molecule type" value="Genomic_DNA"/>
</dbReference>
<dbReference type="RefSeq" id="WP_091555112.1">
    <property type="nucleotide sequence ID" value="NZ_BNAC01000003.1"/>
</dbReference>
<dbReference type="OrthoDB" id="5185819at2"/>
<dbReference type="STRING" id="1225127.SAMN05661030_0962"/>
<keyword evidence="3" id="KW-1185">Reference proteome</keyword>
<dbReference type="AlphaFoldDB" id="A0A1I1J5R4"/>
<accession>A0A1I1J5R4</accession>
<evidence type="ECO:0000313" key="2">
    <source>
        <dbReference type="EMBL" id="SFC43806.1"/>
    </source>
</evidence>
<organism evidence="2 3">
    <name type="scientific">Klenkia taihuensis</name>
    <dbReference type="NCBI Taxonomy" id="1225127"/>
    <lineage>
        <taxon>Bacteria</taxon>
        <taxon>Bacillati</taxon>
        <taxon>Actinomycetota</taxon>
        <taxon>Actinomycetes</taxon>
        <taxon>Geodermatophilales</taxon>
        <taxon>Geodermatophilaceae</taxon>
        <taxon>Klenkia</taxon>
    </lineage>
</organism>
<dbReference type="GO" id="GO:0046872">
    <property type="term" value="F:metal ion binding"/>
    <property type="evidence" value="ECO:0007669"/>
    <property type="project" value="InterPro"/>
</dbReference>